<proteinExistence type="predicted"/>
<sequence>MPHAIMVPQGSSLEALPNELLDEIISNLSYPPPSLAKIHQPPSSTIVKSGTRDLKNLSCTSSRLLEVTRPRLFTHVCFDLRDVDEFLSFISASSLARHVSSTVVKGQHPSDDREDPFWWRRALSYLDPQRITVIAPPSFIGKMTGAQIFEEHSWAFQAPLQILQLEQETRSFDPPPLSHLEKRSTLLEARSWSSLLFNESSSLKAYNHYEYFLFQVPSLFNTWGSLAYVRPRPQKLTSLRALSNLTSFRYTAVFPFYNHVKLVLNAVELMENLRSLSVQLAPCEGDKATELEQRGSMDPSDPWMEIATGYSLIGHSVSDLGSRGSLVEFCACDYAFDPLRTELSPILEDILDDSWKPLYTQPLLNIWSKTTMPAFKTRWLLCQEQTVQEAILILQYSNMASTSTPYSSAPASPSLAHFLLPQPKHGQASTPGTWDLKDDICKAFKSPAHSVFRKGTVIGFSKLRNQAKENDDIDFLGQVTRSILAAQLGKTSTSSIPNAKTYIIHPANLDIFSPQRLLESLLSASQPSALSRDEAISHLDTVQLIPVFDMAAAVQAINEVSDTLHRYKGERESQQARQAESTGNNDCSFFLVIAGLDTLTEGVVRASSTVRGTAILSYILRTLTQLSRMHSSYLSVMLVNTSGVGTMTSDTHVTPGQMQQRRNPRNNLLFSREDGLHSIFHASEKLFPSLLMRTLEQGIDAHLLLSTVKSAHVVEVIKDRVGNGVGRWCTWDKRIN</sequence>
<evidence type="ECO:0000313" key="2">
    <source>
        <dbReference type="Proteomes" id="UP001165205"/>
    </source>
</evidence>
<dbReference type="EMBL" id="BSYA01000127">
    <property type="protein sequence ID" value="GMG33884.1"/>
    <property type="molecule type" value="Genomic_DNA"/>
</dbReference>
<dbReference type="Proteomes" id="UP001165205">
    <property type="component" value="Unassembled WGS sequence"/>
</dbReference>
<dbReference type="AlphaFoldDB" id="A0AAN4YNK9"/>
<accession>A0AAN4YNK9</accession>
<gene>
    <name evidence="1" type="ORF">Aory04_000932700</name>
</gene>
<evidence type="ECO:0000313" key="1">
    <source>
        <dbReference type="EMBL" id="GMG33884.1"/>
    </source>
</evidence>
<name>A0AAN4YNK9_ASPOZ</name>
<reference evidence="1" key="1">
    <citation type="submission" date="2023-04" db="EMBL/GenBank/DDBJ databases">
        <title>Aspergillus oryzae NBRC 4228.</title>
        <authorList>
            <person name="Ichikawa N."/>
            <person name="Sato H."/>
            <person name="Tonouchi N."/>
        </authorList>
    </citation>
    <scope>NUCLEOTIDE SEQUENCE</scope>
    <source>
        <strain evidence="1">NBRC 4228</strain>
    </source>
</reference>
<organism evidence="1 2">
    <name type="scientific">Aspergillus oryzae</name>
    <name type="common">Yellow koji mold</name>
    <dbReference type="NCBI Taxonomy" id="5062"/>
    <lineage>
        <taxon>Eukaryota</taxon>
        <taxon>Fungi</taxon>
        <taxon>Dikarya</taxon>
        <taxon>Ascomycota</taxon>
        <taxon>Pezizomycotina</taxon>
        <taxon>Eurotiomycetes</taxon>
        <taxon>Eurotiomycetidae</taxon>
        <taxon>Eurotiales</taxon>
        <taxon>Aspergillaceae</taxon>
        <taxon>Aspergillus</taxon>
        <taxon>Aspergillus subgen. Circumdati</taxon>
    </lineage>
</organism>
<comment type="caution">
    <text evidence="1">The sequence shown here is derived from an EMBL/GenBank/DDBJ whole genome shotgun (WGS) entry which is preliminary data.</text>
</comment>
<protein>
    <submittedName>
        <fullName evidence="1">Unnamed protein product</fullName>
    </submittedName>
</protein>